<dbReference type="GO" id="GO:0000139">
    <property type="term" value="C:Golgi membrane"/>
    <property type="evidence" value="ECO:0007669"/>
    <property type="project" value="TreeGrafter"/>
</dbReference>
<evidence type="ECO:0000256" key="8">
    <source>
        <dbReference type="ARBA" id="ARBA00023136"/>
    </source>
</evidence>
<dbReference type="Pfam" id="PF14360">
    <property type="entry name" value="PAP2_C"/>
    <property type="match status" value="1"/>
</dbReference>
<dbReference type="GO" id="GO:0005886">
    <property type="term" value="C:plasma membrane"/>
    <property type="evidence" value="ECO:0007669"/>
    <property type="project" value="TreeGrafter"/>
</dbReference>
<keyword evidence="6 10" id="KW-1133">Transmembrane helix</keyword>
<feature type="compositionally biased region" description="Low complexity" evidence="9">
    <location>
        <begin position="288"/>
        <end position="298"/>
    </location>
</feature>
<dbReference type="AlphaFoldDB" id="A0A9W8A3H8"/>
<dbReference type="SUPFAM" id="SSF48317">
    <property type="entry name" value="Acid phosphatase/Vanadium-dependent haloperoxidase"/>
    <property type="match status" value="1"/>
</dbReference>
<dbReference type="GO" id="GO:0046513">
    <property type="term" value="P:ceramide biosynthetic process"/>
    <property type="evidence" value="ECO:0007669"/>
    <property type="project" value="TreeGrafter"/>
</dbReference>
<keyword evidence="7" id="KW-0443">Lipid metabolism</keyword>
<name>A0A9W8A3H8_9FUNG</name>
<evidence type="ECO:0000256" key="3">
    <source>
        <dbReference type="ARBA" id="ARBA00022679"/>
    </source>
</evidence>
<evidence type="ECO:0000313" key="13">
    <source>
        <dbReference type="Proteomes" id="UP001150538"/>
    </source>
</evidence>
<evidence type="ECO:0000256" key="2">
    <source>
        <dbReference type="ARBA" id="ARBA00005441"/>
    </source>
</evidence>
<feature type="domain" description="Sphingomyelin synthase-like" evidence="11">
    <location>
        <begin position="110"/>
        <end position="181"/>
    </location>
</feature>
<evidence type="ECO:0000256" key="10">
    <source>
        <dbReference type="SAM" id="Phobius"/>
    </source>
</evidence>
<dbReference type="GO" id="GO:0033188">
    <property type="term" value="F:sphingomyelin synthase activity"/>
    <property type="evidence" value="ECO:0007669"/>
    <property type="project" value="TreeGrafter"/>
</dbReference>
<comment type="similarity">
    <text evidence="2">Belongs to the sphingomyelin synthase family.</text>
</comment>
<keyword evidence="5" id="KW-0746">Sphingolipid metabolism</keyword>
<dbReference type="InterPro" id="IPR025749">
    <property type="entry name" value="Sphingomyelin_synth-like_dom"/>
</dbReference>
<keyword evidence="8 10" id="KW-0472">Membrane</keyword>
<keyword evidence="13" id="KW-1185">Reference proteome</keyword>
<dbReference type="GO" id="GO:0005789">
    <property type="term" value="C:endoplasmic reticulum membrane"/>
    <property type="evidence" value="ECO:0007669"/>
    <property type="project" value="TreeGrafter"/>
</dbReference>
<proteinExistence type="inferred from homology"/>
<dbReference type="InterPro" id="IPR036938">
    <property type="entry name" value="PAP2/HPO_sf"/>
</dbReference>
<evidence type="ECO:0000256" key="7">
    <source>
        <dbReference type="ARBA" id="ARBA00023098"/>
    </source>
</evidence>
<comment type="caution">
    <text evidence="12">The sequence shown here is derived from an EMBL/GenBank/DDBJ whole genome shotgun (WGS) entry which is preliminary data.</text>
</comment>
<evidence type="ECO:0000259" key="11">
    <source>
        <dbReference type="Pfam" id="PF14360"/>
    </source>
</evidence>
<dbReference type="GO" id="GO:0047493">
    <property type="term" value="F:ceramide cholinephosphotransferase activity"/>
    <property type="evidence" value="ECO:0007669"/>
    <property type="project" value="TreeGrafter"/>
</dbReference>
<dbReference type="OrthoDB" id="422827at2759"/>
<organism evidence="12 13">
    <name type="scientific">Mycoemilia scoparia</name>
    <dbReference type="NCBI Taxonomy" id="417184"/>
    <lineage>
        <taxon>Eukaryota</taxon>
        <taxon>Fungi</taxon>
        <taxon>Fungi incertae sedis</taxon>
        <taxon>Zoopagomycota</taxon>
        <taxon>Kickxellomycotina</taxon>
        <taxon>Kickxellomycetes</taxon>
        <taxon>Kickxellales</taxon>
        <taxon>Kickxellaceae</taxon>
        <taxon>Mycoemilia</taxon>
    </lineage>
</organism>
<evidence type="ECO:0000313" key="12">
    <source>
        <dbReference type="EMBL" id="KAJ1916625.1"/>
    </source>
</evidence>
<sequence length="309" mass="34983">MANVASQRSKLIEDDLGFRPTLPDVGFEFIGYIKQLWLTDLFDILMFIPTVLLIITHPRPWRVISRTLLAWGLASLVRITTVAITSVPDPRPGCEYVEGNVFTHFTLHRCGDAIYSGHTLIYIICGMVWASFSPRKWLWRGVCFLIWCGAIAGSVIVLANRAHYSIDVLLAWYIGCGCWYLVAWFWYWQVTKKGRLLLIEFPMGVGRHRESDTENMVRKRRLEIGLDENGKPFDVAKLLVYADNASNHDLRSAIASIRDDDGGDQGMTQRRSVNDIENNIHSRHIDTADTVTTDNTANGSVNPNIIGEK</sequence>
<dbReference type="CDD" id="cd01610">
    <property type="entry name" value="PAP2_like"/>
    <property type="match status" value="1"/>
</dbReference>
<dbReference type="EMBL" id="JANBPU010000097">
    <property type="protein sequence ID" value="KAJ1916625.1"/>
    <property type="molecule type" value="Genomic_DNA"/>
</dbReference>
<feature type="transmembrane region" description="Helical" evidence="10">
    <location>
        <begin position="137"/>
        <end position="158"/>
    </location>
</feature>
<feature type="region of interest" description="Disordered" evidence="9">
    <location>
        <begin position="287"/>
        <end position="309"/>
    </location>
</feature>
<evidence type="ECO:0000256" key="1">
    <source>
        <dbReference type="ARBA" id="ARBA00004141"/>
    </source>
</evidence>
<feature type="transmembrane region" description="Helical" evidence="10">
    <location>
        <begin position="36"/>
        <end position="56"/>
    </location>
</feature>
<dbReference type="PANTHER" id="PTHR21290">
    <property type="entry name" value="SPHINGOMYELIN SYNTHETASE"/>
    <property type="match status" value="1"/>
</dbReference>
<keyword evidence="3" id="KW-0808">Transferase</keyword>
<feature type="transmembrane region" description="Helical" evidence="10">
    <location>
        <begin position="68"/>
        <end position="87"/>
    </location>
</feature>
<feature type="transmembrane region" description="Helical" evidence="10">
    <location>
        <begin position="170"/>
        <end position="188"/>
    </location>
</feature>
<dbReference type="InterPro" id="IPR045221">
    <property type="entry name" value="Sphingomyelin_synth-like"/>
</dbReference>
<evidence type="ECO:0000256" key="6">
    <source>
        <dbReference type="ARBA" id="ARBA00022989"/>
    </source>
</evidence>
<evidence type="ECO:0000256" key="4">
    <source>
        <dbReference type="ARBA" id="ARBA00022692"/>
    </source>
</evidence>
<dbReference type="PANTHER" id="PTHR21290:SF25">
    <property type="entry name" value="SPHINGOMYELIN SYNTHASE-RELATED PROTEIN 1"/>
    <property type="match status" value="1"/>
</dbReference>
<accession>A0A9W8A3H8</accession>
<reference evidence="12" key="1">
    <citation type="submission" date="2022-07" db="EMBL/GenBank/DDBJ databases">
        <title>Phylogenomic reconstructions and comparative analyses of Kickxellomycotina fungi.</title>
        <authorList>
            <person name="Reynolds N.K."/>
            <person name="Stajich J.E."/>
            <person name="Barry K."/>
            <person name="Grigoriev I.V."/>
            <person name="Crous P."/>
            <person name="Smith M.E."/>
        </authorList>
    </citation>
    <scope>NUCLEOTIDE SEQUENCE</scope>
    <source>
        <strain evidence="12">NBRC 100468</strain>
    </source>
</reference>
<evidence type="ECO:0000256" key="5">
    <source>
        <dbReference type="ARBA" id="ARBA00022919"/>
    </source>
</evidence>
<keyword evidence="4 10" id="KW-0812">Transmembrane</keyword>
<feature type="transmembrane region" description="Helical" evidence="10">
    <location>
        <begin position="113"/>
        <end position="130"/>
    </location>
</feature>
<comment type="subcellular location">
    <subcellularLocation>
        <location evidence="1">Membrane</location>
        <topology evidence="1">Multi-pass membrane protein</topology>
    </subcellularLocation>
</comment>
<evidence type="ECO:0000256" key="9">
    <source>
        <dbReference type="SAM" id="MobiDB-lite"/>
    </source>
</evidence>
<protein>
    <recommendedName>
        <fullName evidence="11">Sphingomyelin synthase-like domain-containing protein</fullName>
    </recommendedName>
</protein>
<dbReference type="Proteomes" id="UP001150538">
    <property type="component" value="Unassembled WGS sequence"/>
</dbReference>
<gene>
    <name evidence="12" type="ORF">H4219_003690</name>
</gene>